<dbReference type="InterPro" id="IPR029052">
    <property type="entry name" value="Metallo-depent_PP-like"/>
</dbReference>
<comment type="cofactor">
    <cofactor evidence="1">
        <name>Mn(2+)</name>
        <dbReference type="ChEBI" id="CHEBI:29035"/>
    </cofactor>
</comment>
<name>A0ABR2K419_9EUKA</name>
<comment type="caution">
    <text evidence="10">The sequence shown here is derived from an EMBL/GenBank/DDBJ whole genome shotgun (WGS) entry which is preliminary data.</text>
</comment>
<dbReference type="CDD" id="cd00144">
    <property type="entry name" value="MPP_PPP_family"/>
    <property type="match status" value="1"/>
</dbReference>
<evidence type="ECO:0000256" key="3">
    <source>
        <dbReference type="ARBA" id="ARBA00022801"/>
    </source>
</evidence>
<keyword evidence="5" id="KW-0464">Manganese</keyword>
<dbReference type="EMBL" id="JAPFFF010000007">
    <property type="protein sequence ID" value="KAK8885863.1"/>
    <property type="molecule type" value="Genomic_DNA"/>
</dbReference>
<dbReference type="EC" id="3.1.3.16" evidence="8"/>
<evidence type="ECO:0000256" key="5">
    <source>
        <dbReference type="ARBA" id="ARBA00023211"/>
    </source>
</evidence>
<gene>
    <name evidence="10" type="ORF">M9Y10_041320</name>
</gene>
<evidence type="ECO:0000313" key="11">
    <source>
        <dbReference type="Proteomes" id="UP001470230"/>
    </source>
</evidence>
<evidence type="ECO:0000256" key="8">
    <source>
        <dbReference type="RuleBase" id="RU004273"/>
    </source>
</evidence>
<dbReference type="SMART" id="SM00156">
    <property type="entry name" value="PP2Ac"/>
    <property type="match status" value="1"/>
</dbReference>
<keyword evidence="2" id="KW-0479">Metal-binding</keyword>
<dbReference type="InterPro" id="IPR006186">
    <property type="entry name" value="Ser/Thr-sp_prot-phosphatase"/>
</dbReference>
<dbReference type="InterPro" id="IPR004843">
    <property type="entry name" value="Calcineurin-like_PHP"/>
</dbReference>
<comment type="catalytic activity">
    <reaction evidence="6">
        <text>O-phospho-L-seryl-[protein] + H2O = L-seryl-[protein] + phosphate</text>
        <dbReference type="Rhea" id="RHEA:20629"/>
        <dbReference type="Rhea" id="RHEA-COMP:9863"/>
        <dbReference type="Rhea" id="RHEA-COMP:11604"/>
        <dbReference type="ChEBI" id="CHEBI:15377"/>
        <dbReference type="ChEBI" id="CHEBI:29999"/>
        <dbReference type="ChEBI" id="CHEBI:43474"/>
        <dbReference type="ChEBI" id="CHEBI:83421"/>
        <dbReference type="EC" id="3.1.3.16"/>
    </reaction>
</comment>
<evidence type="ECO:0000259" key="9">
    <source>
        <dbReference type="PROSITE" id="PS00125"/>
    </source>
</evidence>
<comment type="similarity">
    <text evidence="8">Belongs to the PPP phosphatase family.</text>
</comment>
<dbReference type="InterPro" id="IPR050341">
    <property type="entry name" value="PP1_catalytic_subunit"/>
</dbReference>
<keyword evidence="11" id="KW-1185">Reference proteome</keyword>
<comment type="catalytic activity">
    <reaction evidence="7 8">
        <text>O-phospho-L-threonyl-[protein] + H2O = L-threonyl-[protein] + phosphate</text>
        <dbReference type="Rhea" id="RHEA:47004"/>
        <dbReference type="Rhea" id="RHEA-COMP:11060"/>
        <dbReference type="Rhea" id="RHEA-COMP:11605"/>
        <dbReference type="ChEBI" id="CHEBI:15377"/>
        <dbReference type="ChEBI" id="CHEBI:30013"/>
        <dbReference type="ChEBI" id="CHEBI:43474"/>
        <dbReference type="ChEBI" id="CHEBI:61977"/>
        <dbReference type="EC" id="3.1.3.16"/>
    </reaction>
</comment>
<evidence type="ECO:0000256" key="6">
    <source>
        <dbReference type="ARBA" id="ARBA00047761"/>
    </source>
</evidence>
<accession>A0ABR2K419</accession>
<evidence type="ECO:0000256" key="4">
    <source>
        <dbReference type="ARBA" id="ARBA00022912"/>
    </source>
</evidence>
<sequence length="340" mass="38372">MRDAEINEIIFNVLISRIRGESHCTKSVKANTIKKLIKATKNIFSKEESLLNLTEDNGKFVVVGDIHGNVDDLIQVFQTFGYPPNQKYLFLGDYIDRGHNSVEVLLLLYSLKVKYSNSIYLLRGNHETKNVSSSYGFKKECIENFTERIFKLFIESFRFLPIAAILNDSIFCVHGGLSPTTNLLDKIEDIAKPIEGSSKIVSDILWSDPSADIETFLKSPRGSGYLFSSQDVDKFLRDNNLQMIIRAHEFCQNGANCTVDRCLTIFSAIDYQGKSNQAAVAIVKNSDVETCILKDNPIIKARKLIIIPDWIFSENILTEPINNDVSLLSDFLTEDIPVLI</sequence>
<dbReference type="PROSITE" id="PS00125">
    <property type="entry name" value="SER_THR_PHOSPHATASE"/>
    <property type="match status" value="1"/>
</dbReference>
<evidence type="ECO:0000256" key="1">
    <source>
        <dbReference type="ARBA" id="ARBA00001936"/>
    </source>
</evidence>
<keyword evidence="3 8" id="KW-0378">Hydrolase</keyword>
<organism evidence="10 11">
    <name type="scientific">Tritrichomonas musculus</name>
    <dbReference type="NCBI Taxonomy" id="1915356"/>
    <lineage>
        <taxon>Eukaryota</taxon>
        <taxon>Metamonada</taxon>
        <taxon>Parabasalia</taxon>
        <taxon>Tritrichomonadida</taxon>
        <taxon>Tritrichomonadidae</taxon>
        <taxon>Tritrichomonas</taxon>
    </lineage>
</organism>
<reference evidence="10 11" key="1">
    <citation type="submission" date="2024-04" db="EMBL/GenBank/DDBJ databases">
        <title>Tritrichomonas musculus Genome.</title>
        <authorList>
            <person name="Alves-Ferreira E."/>
            <person name="Grigg M."/>
            <person name="Lorenzi H."/>
            <person name="Galac M."/>
        </authorList>
    </citation>
    <scope>NUCLEOTIDE SEQUENCE [LARGE SCALE GENOMIC DNA]</scope>
    <source>
        <strain evidence="10 11">EAF2021</strain>
    </source>
</reference>
<dbReference type="Gene3D" id="3.60.21.10">
    <property type="match status" value="1"/>
</dbReference>
<dbReference type="PANTHER" id="PTHR11668">
    <property type="entry name" value="SERINE/THREONINE PROTEIN PHOSPHATASE"/>
    <property type="match status" value="1"/>
</dbReference>
<dbReference type="PRINTS" id="PR00114">
    <property type="entry name" value="STPHPHTASE"/>
</dbReference>
<evidence type="ECO:0000256" key="7">
    <source>
        <dbReference type="ARBA" id="ARBA00048336"/>
    </source>
</evidence>
<feature type="domain" description="Serine/threonine specific protein phosphatases" evidence="9">
    <location>
        <begin position="122"/>
        <end position="127"/>
    </location>
</feature>
<evidence type="ECO:0000256" key="2">
    <source>
        <dbReference type="ARBA" id="ARBA00022723"/>
    </source>
</evidence>
<keyword evidence="4" id="KW-0904">Protein phosphatase</keyword>
<dbReference type="Proteomes" id="UP001470230">
    <property type="component" value="Unassembled WGS sequence"/>
</dbReference>
<dbReference type="SUPFAM" id="SSF56300">
    <property type="entry name" value="Metallo-dependent phosphatases"/>
    <property type="match status" value="1"/>
</dbReference>
<dbReference type="Pfam" id="PF00149">
    <property type="entry name" value="Metallophos"/>
    <property type="match status" value="1"/>
</dbReference>
<evidence type="ECO:0000313" key="10">
    <source>
        <dbReference type="EMBL" id="KAK8885863.1"/>
    </source>
</evidence>
<dbReference type="PANTHER" id="PTHR11668:SF300">
    <property type="entry name" value="SERINE_THREONINE-PROTEIN PHOSPHATASE"/>
    <property type="match status" value="1"/>
</dbReference>
<proteinExistence type="inferred from homology"/>
<protein>
    <recommendedName>
        <fullName evidence="8">Serine/threonine-protein phosphatase</fullName>
        <ecNumber evidence="8">3.1.3.16</ecNumber>
    </recommendedName>
</protein>